<dbReference type="PANTHER" id="PTHR23077:SF171">
    <property type="entry name" value="NUCLEAR VALOSIN-CONTAINING PROTEIN-LIKE"/>
    <property type="match status" value="1"/>
</dbReference>
<dbReference type="InterPro" id="IPR003959">
    <property type="entry name" value="ATPase_AAA_core"/>
</dbReference>
<dbReference type="InterPro" id="IPR041569">
    <property type="entry name" value="AAA_lid_3"/>
</dbReference>
<keyword evidence="8" id="KW-1185">Reference proteome</keyword>
<evidence type="ECO:0000313" key="6">
    <source>
        <dbReference type="EMBL" id="KAH7644451.1"/>
    </source>
</evidence>
<comment type="similarity">
    <text evidence="1">Belongs to the AAA ATPase family.</text>
</comment>
<dbReference type="GO" id="GO:0016887">
    <property type="term" value="F:ATP hydrolysis activity"/>
    <property type="evidence" value="ECO:0007669"/>
    <property type="project" value="InterPro"/>
</dbReference>
<dbReference type="InterPro" id="IPR003960">
    <property type="entry name" value="ATPase_AAA_CS"/>
</dbReference>
<evidence type="ECO:0000313" key="8">
    <source>
        <dbReference type="Proteomes" id="UP000790347"/>
    </source>
</evidence>
<reference evidence="6" key="2">
    <citation type="submission" date="2020-06" db="EMBL/GenBank/DDBJ databases">
        <authorList>
            <person name="Ji K."/>
            <person name="Li J."/>
        </authorList>
    </citation>
    <scope>NUCLEOTIDE SEQUENCE</scope>
    <source>
        <strain evidence="6">JKM2019</strain>
        <tissue evidence="6">Whole body</tissue>
    </source>
</reference>
<dbReference type="Pfam" id="PF17862">
    <property type="entry name" value="AAA_lid_3"/>
    <property type="match status" value="2"/>
</dbReference>
<dbReference type="FunFam" id="3.40.50.300:FF:000149">
    <property type="entry name" value="Nuclear valosin-containing protein-like"/>
    <property type="match status" value="1"/>
</dbReference>
<feature type="region of interest" description="Disordered" evidence="4">
    <location>
        <begin position="1"/>
        <end position="39"/>
    </location>
</feature>
<dbReference type="FunFam" id="3.40.50.300:FF:000365">
    <property type="entry name" value="Ribosome biogenesis ATPase RIX7"/>
    <property type="match status" value="1"/>
</dbReference>
<dbReference type="GO" id="GO:0042254">
    <property type="term" value="P:ribosome biogenesis"/>
    <property type="evidence" value="ECO:0007669"/>
    <property type="project" value="TreeGrafter"/>
</dbReference>
<accession>A0A922HNT5</accession>
<proteinExistence type="inferred from homology"/>
<dbReference type="GO" id="GO:0005634">
    <property type="term" value="C:nucleus"/>
    <property type="evidence" value="ECO:0007669"/>
    <property type="project" value="TreeGrafter"/>
</dbReference>
<reference evidence="7" key="1">
    <citation type="submission" date="2013-05" db="EMBL/GenBank/DDBJ databases">
        <authorList>
            <person name="Yim A.K.Y."/>
            <person name="Chan T.F."/>
            <person name="Ji K.M."/>
            <person name="Liu X.Y."/>
            <person name="Zhou J.W."/>
            <person name="Li R.Q."/>
            <person name="Yang K.Y."/>
            <person name="Li J."/>
            <person name="Li M."/>
            <person name="Law P.T.W."/>
            <person name="Wu Y.L."/>
            <person name="Cai Z.L."/>
            <person name="Qin H."/>
            <person name="Bao Y."/>
            <person name="Leung R.K.K."/>
            <person name="Ng P.K.S."/>
            <person name="Zou J."/>
            <person name="Zhong X.J."/>
            <person name="Ran P.X."/>
            <person name="Zhong N.S."/>
            <person name="Liu Z.G."/>
            <person name="Tsui S.K.W."/>
        </authorList>
    </citation>
    <scope>NUCLEOTIDE SEQUENCE</scope>
    <source>
        <strain evidence="7">Derf</strain>
        <tissue evidence="7">Whole organism</tissue>
    </source>
</reference>
<feature type="domain" description="AAA+ ATPase" evidence="5">
    <location>
        <begin position="517"/>
        <end position="655"/>
    </location>
</feature>
<keyword evidence="3" id="KW-0067">ATP-binding</keyword>
<dbReference type="Gene3D" id="1.10.8.60">
    <property type="match status" value="2"/>
</dbReference>
<dbReference type="PROSITE" id="PS00674">
    <property type="entry name" value="AAA"/>
    <property type="match status" value="1"/>
</dbReference>
<dbReference type="InterPro" id="IPR050168">
    <property type="entry name" value="AAA_ATPase_domain"/>
</dbReference>
<dbReference type="SMART" id="SM00382">
    <property type="entry name" value="AAA"/>
    <property type="match status" value="2"/>
</dbReference>
<dbReference type="Proteomes" id="UP000828236">
    <property type="component" value="Unassembled WGS sequence"/>
</dbReference>
<name>A0A922HNT5_DERFA</name>
<dbReference type="EMBL" id="SDOV01000002">
    <property type="protein sequence ID" value="KAH7644451.1"/>
    <property type="molecule type" value="Genomic_DNA"/>
</dbReference>
<evidence type="ECO:0000256" key="3">
    <source>
        <dbReference type="ARBA" id="ARBA00022840"/>
    </source>
</evidence>
<dbReference type="GO" id="GO:1990275">
    <property type="term" value="F:preribosome binding"/>
    <property type="evidence" value="ECO:0007669"/>
    <property type="project" value="TreeGrafter"/>
</dbReference>
<reference evidence="6" key="3">
    <citation type="journal article" date="2021" name="World Allergy Organ. J.">
        <title>Chromosome-level assembly of Dermatophagoides farinae genome and transcriptome reveals two novel allergens Der f 37 and Der f 39.</title>
        <authorList>
            <person name="Chen J."/>
            <person name="Cai Z."/>
            <person name="Fan D."/>
            <person name="Hu J."/>
            <person name="Hou Y."/>
            <person name="He Y."/>
            <person name="Zhang Z."/>
            <person name="Zhao Z."/>
            <person name="Gao P."/>
            <person name="Hu W."/>
            <person name="Sun J."/>
            <person name="Li J."/>
            <person name="Ji K."/>
        </authorList>
    </citation>
    <scope>NUCLEOTIDE SEQUENCE</scope>
    <source>
        <strain evidence="6">JKM2019</strain>
    </source>
</reference>
<dbReference type="SUPFAM" id="SSF52540">
    <property type="entry name" value="P-loop containing nucleoside triphosphate hydrolases"/>
    <property type="match status" value="2"/>
</dbReference>
<dbReference type="Pfam" id="PF16725">
    <property type="entry name" value="Nucleolin_bd"/>
    <property type="match status" value="1"/>
</dbReference>
<feature type="compositionally biased region" description="Low complexity" evidence="4">
    <location>
        <begin position="15"/>
        <end position="25"/>
    </location>
</feature>
<dbReference type="InterPro" id="IPR031996">
    <property type="entry name" value="NVL2_nucleolin-bd"/>
</dbReference>
<sequence length="765" mass="85463">MSNNDPMNVDYIPLSSANNPSSSNKRSSKERQKSIRNQNAFHDEKLYSRIYKILETETITDIESIIANLQRTYPEYGRKKRLVLKRSVQKCIDTIVNDFDLEDVSDNDDFLDDEQPQPIQSDNTNHVNNTLNQLYNNGGAKNCDEKKRTNVNVQPALALTPISSTSLSIKRSRTMEERIERDIEATLVKQAALRHKYLVEPKVRFEDFGGLDDVVDDIRRLVFHIHNHDLYLKLGVDAPRGFLLHGPPGVGKSLLVEALANDLQIAYLRCGATEIVAGISGESEEKIRQLFALAKEMKPCLLFIDEIDAITPKRENAAREMERRIVTQMITCMDELSASDGSGHGVMVIGATNRPDSLDPALRRAGRFDREIALGIPDEKSRLEIIRVLFRNIKVDSNFDFESLAHRTPGYVGADLKSLIREAAILALERFMNNPSTSSSEVKIEEIDETNFHIEMCDFDGALKRIQPSSKREGFATVPDVTWDDVGALSTIRQELQLSILAPVRFARDVEKLGLSLSVGILLCGPPGCGKTLLAKAIANESGINFISVKGPELLNMYVGESERAVRAVFNRARSSKPCVIFFDEIDALCPRRTDSSDSSNVTSRVVNQLLTEMDGLESRDCFLLAATNRPDILDPAILRPGRFDKILHVGFPMAKDRYEILLTLTKKGTKPPISSDVNLQQLATDPRLDGFTGADLSSLVREASLNALRQKIDGILPPDKDVILNFKHFDAALNKVRPSVSIVDRQRYNQMQSLFSTTITPLNA</sequence>
<dbReference type="PANTHER" id="PTHR23077">
    <property type="entry name" value="AAA-FAMILY ATPASE"/>
    <property type="match status" value="1"/>
</dbReference>
<keyword evidence="2" id="KW-0547">Nucleotide-binding</keyword>
<dbReference type="OrthoDB" id="27435at2759"/>
<dbReference type="AlphaFoldDB" id="A0A922HNT5"/>
<dbReference type="Pfam" id="PF00004">
    <property type="entry name" value="AAA"/>
    <property type="match status" value="2"/>
</dbReference>
<evidence type="ECO:0000256" key="1">
    <source>
        <dbReference type="ARBA" id="ARBA00006914"/>
    </source>
</evidence>
<dbReference type="EMBL" id="ASGP02000008">
    <property type="protein sequence ID" value="KAH9493565.1"/>
    <property type="molecule type" value="Genomic_DNA"/>
</dbReference>
<dbReference type="GO" id="GO:0003723">
    <property type="term" value="F:RNA binding"/>
    <property type="evidence" value="ECO:0007669"/>
    <property type="project" value="TreeGrafter"/>
</dbReference>
<comment type="caution">
    <text evidence="7">The sequence shown here is derived from an EMBL/GenBank/DDBJ whole genome shotgun (WGS) entry which is preliminary data.</text>
</comment>
<feature type="domain" description="AAA+ ATPase" evidence="5">
    <location>
        <begin position="238"/>
        <end position="378"/>
    </location>
</feature>
<reference evidence="7" key="4">
    <citation type="journal article" date="2022" name="Res Sq">
        <title>Comparative Genomics Reveals Insights into the Divergent Evolution of Astigmatic Mites and Household Pest Adaptations.</title>
        <authorList>
            <person name="Xiong Q."/>
            <person name="Wan A.T.-Y."/>
            <person name="Liu X.-Y."/>
            <person name="Fung C.S.-H."/>
            <person name="Xiao X."/>
            <person name="Malainual N."/>
            <person name="Hou J."/>
            <person name="Wang L."/>
            <person name="Wang M."/>
            <person name="Yang K."/>
            <person name="Cui Y."/>
            <person name="Leung E."/>
            <person name="Nong W."/>
            <person name="Shin S.-K."/>
            <person name="Au S."/>
            <person name="Jeong K.Y."/>
            <person name="Chew F.T."/>
            <person name="Hui J."/>
            <person name="Leung T.F."/>
            <person name="Tungtrongchitr A."/>
            <person name="Zhong N."/>
            <person name="Liu Z."/>
            <person name="Tsui S."/>
        </authorList>
    </citation>
    <scope>NUCLEOTIDE SEQUENCE</scope>
    <source>
        <strain evidence="7">Derf</strain>
        <tissue evidence="7">Whole organism</tissue>
    </source>
</reference>
<dbReference type="Gene3D" id="3.40.50.300">
    <property type="entry name" value="P-loop containing nucleotide triphosphate hydrolases"/>
    <property type="match status" value="2"/>
</dbReference>
<dbReference type="Gene3D" id="1.10.10.2010">
    <property type="match status" value="1"/>
</dbReference>
<gene>
    <name evidence="7" type="primary">DNAJC5B</name>
    <name evidence="7" type="ORF">DERF_014304</name>
    <name evidence="6" type="ORF">HUG17_6813</name>
</gene>
<dbReference type="GO" id="GO:0005524">
    <property type="term" value="F:ATP binding"/>
    <property type="evidence" value="ECO:0007669"/>
    <property type="project" value="UniProtKB-KW"/>
</dbReference>
<evidence type="ECO:0000256" key="2">
    <source>
        <dbReference type="ARBA" id="ARBA00022741"/>
    </source>
</evidence>
<evidence type="ECO:0000259" key="5">
    <source>
        <dbReference type="SMART" id="SM00382"/>
    </source>
</evidence>
<dbReference type="InterPro" id="IPR038100">
    <property type="entry name" value="NLV2_N_sf"/>
</dbReference>
<organism evidence="7 8">
    <name type="scientific">Dermatophagoides farinae</name>
    <name type="common">American house dust mite</name>
    <dbReference type="NCBI Taxonomy" id="6954"/>
    <lineage>
        <taxon>Eukaryota</taxon>
        <taxon>Metazoa</taxon>
        <taxon>Ecdysozoa</taxon>
        <taxon>Arthropoda</taxon>
        <taxon>Chelicerata</taxon>
        <taxon>Arachnida</taxon>
        <taxon>Acari</taxon>
        <taxon>Acariformes</taxon>
        <taxon>Sarcoptiformes</taxon>
        <taxon>Astigmata</taxon>
        <taxon>Psoroptidia</taxon>
        <taxon>Analgoidea</taxon>
        <taxon>Pyroglyphidae</taxon>
        <taxon>Dermatophagoidinae</taxon>
        <taxon>Dermatophagoides</taxon>
    </lineage>
</organism>
<protein>
    <submittedName>
        <fullName evidence="7">DnaJ sub C member 5B</fullName>
    </submittedName>
    <submittedName>
        <fullName evidence="6">Nuclear valosin-containing protein-like protein</fullName>
    </submittedName>
</protein>
<dbReference type="InterPro" id="IPR003593">
    <property type="entry name" value="AAA+_ATPase"/>
</dbReference>
<evidence type="ECO:0000313" key="7">
    <source>
        <dbReference type="EMBL" id="KAH9493565.1"/>
    </source>
</evidence>
<dbReference type="Proteomes" id="UP000790347">
    <property type="component" value="Unassembled WGS sequence"/>
</dbReference>
<dbReference type="InterPro" id="IPR027417">
    <property type="entry name" value="P-loop_NTPase"/>
</dbReference>
<evidence type="ECO:0000256" key="4">
    <source>
        <dbReference type="SAM" id="MobiDB-lite"/>
    </source>
</evidence>
<dbReference type="CDD" id="cd19511">
    <property type="entry name" value="RecA-like_CDC48_r2-like"/>
    <property type="match status" value="1"/>
</dbReference>